<dbReference type="EMBL" id="CP147247">
    <property type="protein sequence ID" value="WYJ90048.1"/>
    <property type="molecule type" value="Genomic_DNA"/>
</dbReference>
<feature type="transmembrane region" description="Helical" evidence="2">
    <location>
        <begin position="7"/>
        <end position="26"/>
    </location>
</feature>
<reference evidence="4" key="1">
    <citation type="submission" date="2017-05" db="EMBL/GenBank/DDBJ databases">
        <title>The Genome Sequence of Enterococcus sp. 9E7_DIV0242.</title>
        <authorList>
            <consortium name="The Broad Institute Genomics Platform"/>
            <consortium name="The Broad Institute Genomic Center for Infectious Diseases"/>
            <person name="Earl A."/>
            <person name="Manson A."/>
            <person name="Schwartman J."/>
            <person name="Gilmore M."/>
            <person name="Abouelleil A."/>
            <person name="Cao P."/>
            <person name="Chapman S."/>
            <person name="Cusick C."/>
            <person name="Shea T."/>
            <person name="Young S."/>
            <person name="Neafsey D."/>
            <person name="Nusbaum C."/>
            <person name="Birren B."/>
        </authorList>
    </citation>
    <scope>NUCLEOTIDE SEQUENCE [LARGE SCALE GENOMIC DNA]</scope>
    <source>
        <strain evidence="4">9E7_DIV0242</strain>
    </source>
</reference>
<keyword evidence="6" id="KW-1185">Reference proteome</keyword>
<dbReference type="InterPro" id="IPR058193">
    <property type="entry name" value="VanY/YodJ_core_dom"/>
</dbReference>
<dbReference type="PANTHER" id="PTHR34385">
    <property type="entry name" value="D-ALANYL-D-ALANINE CARBOXYPEPTIDASE"/>
    <property type="match status" value="1"/>
</dbReference>
<keyword evidence="5" id="KW-0378">Hydrolase</keyword>
<dbReference type="GO" id="GO:0004180">
    <property type="term" value="F:carboxypeptidase activity"/>
    <property type="evidence" value="ECO:0007669"/>
    <property type="project" value="UniProtKB-KW"/>
</dbReference>
<organism evidence="4">
    <name type="scientific">Candidatus Enterococcus clewellii</name>
    <dbReference type="NCBI Taxonomy" id="1834193"/>
    <lineage>
        <taxon>Bacteria</taxon>
        <taxon>Bacillati</taxon>
        <taxon>Bacillota</taxon>
        <taxon>Bacilli</taxon>
        <taxon>Lactobacillales</taxon>
        <taxon>Enterococcaceae</taxon>
        <taxon>Enterococcus</taxon>
    </lineage>
</organism>
<dbReference type="CDD" id="cd14852">
    <property type="entry name" value="LD-carboxypeptidase"/>
    <property type="match status" value="1"/>
</dbReference>
<keyword evidence="2" id="KW-1133">Transmembrane helix</keyword>
<feature type="region of interest" description="Disordered" evidence="1">
    <location>
        <begin position="54"/>
        <end position="77"/>
    </location>
</feature>
<proteinExistence type="predicted"/>
<keyword evidence="2" id="KW-0812">Transmembrane</keyword>
<evidence type="ECO:0000256" key="2">
    <source>
        <dbReference type="SAM" id="Phobius"/>
    </source>
</evidence>
<dbReference type="Gene3D" id="3.30.1380.10">
    <property type="match status" value="1"/>
</dbReference>
<evidence type="ECO:0000259" key="3">
    <source>
        <dbReference type="Pfam" id="PF02557"/>
    </source>
</evidence>
<keyword evidence="5" id="KW-0121">Carboxypeptidase</keyword>
<keyword evidence="5" id="KW-0645">Protease</keyword>
<sequence>MGRGNKRYLKLSVVAIALLLLSFFYYENNQRKLASTIENVSSTTTSDATIIATADTSEEETATTEETPKEEKTAAKDVTPQTMEEPMMIKGIIIVNKRYPLPESYDPGENKEAVTAFKQMNKEMRDSGLNIVAEYSGYRSYSDQEALYQNYVADDGKSEAERYSSRPGYSEHQTGLAFDFIDTAGELVSTKTEADWIAENAHRYGFIVRYKEGQEAITGYMAEAWHVRYVGKKDAQKIYEQKVTLEEYLGVEGGDYNEEP</sequence>
<feature type="domain" description="D-alanyl-D-alanine carboxypeptidase-like core" evidence="3">
    <location>
        <begin position="110"/>
        <end position="232"/>
    </location>
</feature>
<dbReference type="SUPFAM" id="SSF55166">
    <property type="entry name" value="Hedgehog/DD-peptidase"/>
    <property type="match status" value="1"/>
</dbReference>
<feature type="compositionally biased region" description="Basic and acidic residues" evidence="1">
    <location>
        <begin position="66"/>
        <end position="75"/>
    </location>
</feature>
<protein>
    <submittedName>
        <fullName evidence="5">Zinc D-Ala-D-Ala carboxypeptidase</fullName>
    </submittedName>
</protein>
<dbReference type="GO" id="GO:0006508">
    <property type="term" value="P:proteolysis"/>
    <property type="evidence" value="ECO:0007669"/>
    <property type="project" value="InterPro"/>
</dbReference>
<dbReference type="Pfam" id="PF02557">
    <property type="entry name" value="VanY"/>
    <property type="match status" value="1"/>
</dbReference>
<name>A0A242K3T1_9ENTE</name>
<evidence type="ECO:0000256" key="1">
    <source>
        <dbReference type="SAM" id="MobiDB-lite"/>
    </source>
</evidence>
<reference evidence="5" key="3">
    <citation type="submission" date="2024-03" db="EMBL/GenBank/DDBJ databases">
        <title>The Genome Sequence of Enterococcus sp. DIV0242b.</title>
        <authorList>
            <consortium name="The Broad Institute Genomics Platform"/>
            <consortium name="The Broad Institute Microbial Omics Core"/>
            <consortium name="The Broad Institute Genomic Center for Infectious Diseases"/>
            <person name="Earl A."/>
            <person name="Manson A."/>
            <person name="Gilmore M."/>
            <person name="Schwartman J."/>
            <person name="Shea T."/>
            <person name="Abouelleil A."/>
            <person name="Cao P."/>
            <person name="Chapman S."/>
            <person name="Cusick C."/>
            <person name="Young S."/>
            <person name="Neafsey D."/>
            <person name="Nusbaum C."/>
            <person name="Birren B."/>
        </authorList>
    </citation>
    <scope>NUCLEOTIDE SEQUENCE</scope>
    <source>
        <strain evidence="5">9E7_DIV0242</strain>
    </source>
</reference>
<keyword evidence="2" id="KW-0472">Membrane</keyword>
<evidence type="ECO:0000313" key="4">
    <source>
        <dbReference type="EMBL" id="OTP13561.1"/>
    </source>
</evidence>
<dbReference type="InterPro" id="IPR052179">
    <property type="entry name" value="DD-CPase-like"/>
</dbReference>
<reference evidence="5" key="2">
    <citation type="submission" date="2017-05" db="EMBL/GenBank/DDBJ databases">
        <authorList>
            <consortium name="The Broad Institute Genomics Platform"/>
            <consortium name="The Broad Institute Genomic Center for Infectious Diseases"/>
            <person name="Earl A."/>
            <person name="Manson A."/>
            <person name="Schwartman J."/>
            <person name="Gilmore M."/>
            <person name="Abouelleil A."/>
            <person name="Cao P."/>
            <person name="Chapman S."/>
            <person name="Cusick C."/>
            <person name="Shea T."/>
            <person name="Young S."/>
            <person name="Neafsey D."/>
            <person name="Nusbaum C."/>
            <person name="Birren B."/>
        </authorList>
    </citation>
    <scope>NUCLEOTIDE SEQUENCE</scope>
    <source>
        <strain evidence="5">9E7_DIV0242</strain>
    </source>
</reference>
<dbReference type="InterPro" id="IPR003709">
    <property type="entry name" value="VanY-like_core_dom"/>
</dbReference>
<evidence type="ECO:0000313" key="5">
    <source>
        <dbReference type="EMBL" id="WYJ90048.1"/>
    </source>
</evidence>
<evidence type="ECO:0000313" key="6">
    <source>
        <dbReference type="Proteomes" id="UP000195141"/>
    </source>
</evidence>
<dbReference type="EMBL" id="NGMM01000005">
    <property type="protein sequence ID" value="OTP13561.1"/>
    <property type="molecule type" value="Genomic_DNA"/>
</dbReference>
<gene>
    <name evidence="5" type="ORF">A5888_001776</name>
    <name evidence="4" type="ORF">A5888_003039</name>
</gene>
<dbReference type="Proteomes" id="UP000195141">
    <property type="component" value="Chromosome"/>
</dbReference>
<dbReference type="PANTHER" id="PTHR34385:SF1">
    <property type="entry name" value="PEPTIDOGLYCAN L-ALANYL-D-GLUTAMATE ENDOPEPTIDASE CWLK"/>
    <property type="match status" value="1"/>
</dbReference>
<dbReference type="AlphaFoldDB" id="A0A242K3T1"/>
<accession>A0A242K3T1</accession>
<dbReference type="InterPro" id="IPR009045">
    <property type="entry name" value="Zn_M74/Hedgehog-like"/>
</dbReference>
<dbReference type="RefSeq" id="WP_170924840.1">
    <property type="nucleotide sequence ID" value="NZ_CP147247.1"/>
</dbReference>